<gene>
    <name evidence="1" type="ORF">J5X75_29760</name>
</gene>
<dbReference type="RefSeq" id="WP_208470850.1">
    <property type="nucleotide sequence ID" value="NZ_JAGFNS010000023.1"/>
</dbReference>
<accession>A0ABS3USZ4</accession>
<evidence type="ECO:0000313" key="2">
    <source>
        <dbReference type="Proteomes" id="UP000679690"/>
    </source>
</evidence>
<comment type="caution">
    <text evidence="1">The sequence shown here is derived from an EMBL/GenBank/DDBJ whole genome shotgun (WGS) entry which is preliminary data.</text>
</comment>
<proteinExistence type="predicted"/>
<organism evidence="1 2">
    <name type="scientific">Actinoplanes flavus</name>
    <dbReference type="NCBI Taxonomy" id="2820290"/>
    <lineage>
        <taxon>Bacteria</taxon>
        <taxon>Bacillati</taxon>
        <taxon>Actinomycetota</taxon>
        <taxon>Actinomycetes</taxon>
        <taxon>Micromonosporales</taxon>
        <taxon>Micromonosporaceae</taxon>
        <taxon>Actinoplanes</taxon>
    </lineage>
</organism>
<name>A0ABS3USZ4_9ACTN</name>
<dbReference type="Proteomes" id="UP000679690">
    <property type="component" value="Unassembled WGS sequence"/>
</dbReference>
<dbReference type="EMBL" id="JAGFNS010000023">
    <property type="protein sequence ID" value="MBO3741703.1"/>
    <property type="molecule type" value="Genomic_DNA"/>
</dbReference>
<protein>
    <recommendedName>
        <fullName evidence="3">Flavin reductase</fullName>
    </recommendedName>
</protein>
<reference evidence="1 2" key="1">
    <citation type="submission" date="2021-03" db="EMBL/GenBank/DDBJ databases">
        <title>Actinoplanes flavus sp. nov., a novel actinomycete isolated from Coconut Palm rhizosphere soil.</title>
        <authorList>
            <person name="Luo X."/>
        </authorList>
    </citation>
    <scope>NUCLEOTIDE SEQUENCE [LARGE SCALE GENOMIC DNA]</scope>
    <source>
        <strain evidence="1 2">NEAU-H7</strain>
    </source>
</reference>
<sequence length="94" mass="10676">MATPTTETAEHVPVRPSWDCRVCPEPWPCASARATLLDEYRAFPSVLLIYLTSQMWDAIDDALAQGQPELRNFHERFISWARRDRRASDGGLSA</sequence>
<evidence type="ECO:0000313" key="1">
    <source>
        <dbReference type="EMBL" id="MBO3741703.1"/>
    </source>
</evidence>
<keyword evidence="2" id="KW-1185">Reference proteome</keyword>
<evidence type="ECO:0008006" key="3">
    <source>
        <dbReference type="Google" id="ProtNLM"/>
    </source>
</evidence>